<comment type="caution">
    <text evidence="1">The sequence shown here is derived from an EMBL/GenBank/DDBJ whole genome shotgun (WGS) entry which is preliminary data.</text>
</comment>
<dbReference type="PANTHER" id="PTHR41291">
    <property type="entry name" value="DNA ALKYLATION REPAIR PROTEIN"/>
    <property type="match status" value="1"/>
</dbReference>
<keyword evidence="2" id="KW-1185">Reference proteome</keyword>
<dbReference type="InterPro" id="IPR014825">
    <property type="entry name" value="DNA_alkylation"/>
</dbReference>
<organism evidence="1 2">
    <name type="scientific">Fusibacter bizertensis</name>
    <dbReference type="NCBI Taxonomy" id="1488331"/>
    <lineage>
        <taxon>Bacteria</taxon>
        <taxon>Bacillati</taxon>
        <taxon>Bacillota</taxon>
        <taxon>Clostridia</taxon>
        <taxon>Eubacteriales</taxon>
        <taxon>Eubacteriales Family XII. Incertae Sedis</taxon>
        <taxon>Fusibacter</taxon>
    </lineage>
</organism>
<dbReference type="InterPro" id="IPR016024">
    <property type="entry name" value="ARM-type_fold"/>
</dbReference>
<dbReference type="PANTHER" id="PTHR41291:SF1">
    <property type="entry name" value="DNA ALKYLATION REPAIR PROTEIN"/>
    <property type="match status" value="1"/>
</dbReference>
<evidence type="ECO:0000313" key="2">
    <source>
        <dbReference type="Proteomes" id="UP001158045"/>
    </source>
</evidence>
<proteinExistence type="predicted"/>
<dbReference type="Proteomes" id="UP001158045">
    <property type="component" value="Unassembled WGS sequence"/>
</dbReference>
<reference evidence="1 2" key="1">
    <citation type="submission" date="2023-04" db="EMBL/GenBank/DDBJ databases">
        <title>Fusibacter bizertensis strain WBS, isolated from littoral bottom sediments of the Arctic seas - biochemical and genomic analysis.</title>
        <authorList>
            <person name="Brioukhanov A.L."/>
        </authorList>
    </citation>
    <scope>NUCLEOTIDE SEQUENCE [LARGE SCALE GENOMIC DNA]</scope>
    <source>
        <strain evidence="1 2">WBS</strain>
    </source>
</reference>
<dbReference type="SUPFAM" id="SSF48371">
    <property type="entry name" value="ARM repeat"/>
    <property type="match status" value="1"/>
</dbReference>
<name>A0ABT6NG14_9FIRM</name>
<accession>A0ABT6NG14</accession>
<sequence>MEFKEIMYALESLGSDRMKKYYMSQGAREPLFGAATGAMKPLAKKLKNDQEIAEKLYATCNYDAMYLAGMIANVKEMTPADFHRWMEGAYFYMISDFIVAVTLAETDFAQEVADDFIASGDDLKMSAGWSTYDWLIGSRKDEAFDREKINALLMKLKEEIVDSPVRTQYAMYRFLAAVGVSYKPLHKEALETAKAIGEVTVGTGKNSEQLSNAYEAIMKAASKGRIGFKRKNVRC</sequence>
<dbReference type="EMBL" id="JARYZI010000011">
    <property type="protein sequence ID" value="MDH8679303.1"/>
    <property type="molecule type" value="Genomic_DNA"/>
</dbReference>
<evidence type="ECO:0000313" key="1">
    <source>
        <dbReference type="EMBL" id="MDH8679303.1"/>
    </source>
</evidence>
<dbReference type="RefSeq" id="WP_281095201.1">
    <property type="nucleotide sequence ID" value="NZ_JARYZI010000011.1"/>
</dbReference>
<gene>
    <name evidence="1" type="ORF">QE109_14185</name>
</gene>
<dbReference type="Pfam" id="PF08713">
    <property type="entry name" value="DNA_alkylation"/>
    <property type="match status" value="1"/>
</dbReference>
<protein>
    <submittedName>
        <fullName evidence="1">DNA alkylation repair protein</fullName>
    </submittedName>
</protein>